<evidence type="ECO:0000313" key="6">
    <source>
        <dbReference type="EMBL" id="MFD2800632.1"/>
    </source>
</evidence>
<keyword evidence="2" id="KW-0285">Flavoprotein</keyword>
<keyword evidence="6" id="KW-0503">Monooxygenase</keyword>
<name>A0ABW5WC24_9PSEU</name>
<evidence type="ECO:0000256" key="3">
    <source>
        <dbReference type="ARBA" id="ARBA00022827"/>
    </source>
</evidence>
<dbReference type="PANTHER" id="PTHR43098:SF5">
    <property type="entry name" value="DUAL-FUNCTIONAL MONOOXYGENASE_METHYLTRANSFERASE PSOF"/>
    <property type="match status" value="1"/>
</dbReference>
<dbReference type="InterPro" id="IPR020946">
    <property type="entry name" value="Flavin_mOase-like"/>
</dbReference>
<comment type="caution">
    <text evidence="6">The sequence shown here is derived from an EMBL/GenBank/DDBJ whole genome shotgun (WGS) entry which is preliminary data.</text>
</comment>
<dbReference type="InterPro" id="IPR050775">
    <property type="entry name" value="FAD-binding_Monooxygenases"/>
</dbReference>
<keyword evidence="7" id="KW-1185">Reference proteome</keyword>
<dbReference type="EC" id="1.14.13.-" evidence="6"/>
<keyword evidence="3" id="KW-0274">FAD</keyword>
<dbReference type="RefSeq" id="WP_377392194.1">
    <property type="nucleotide sequence ID" value="NZ_JBHSAN010000028.1"/>
</dbReference>
<organism evidence="6 7">
    <name type="scientific">Prauserella oleivorans</name>
    <dbReference type="NCBI Taxonomy" id="1478153"/>
    <lineage>
        <taxon>Bacteria</taxon>
        <taxon>Bacillati</taxon>
        <taxon>Actinomycetota</taxon>
        <taxon>Actinomycetes</taxon>
        <taxon>Pseudonocardiales</taxon>
        <taxon>Pseudonocardiaceae</taxon>
        <taxon>Prauserella</taxon>
    </lineage>
</organism>
<comment type="similarity">
    <text evidence="1">Belongs to the FAD-binding monooxygenase family.</text>
</comment>
<gene>
    <name evidence="6" type="ORF">ACFS2C_14655</name>
</gene>
<keyword evidence="5 6" id="KW-0560">Oxidoreductase</keyword>
<evidence type="ECO:0000256" key="1">
    <source>
        <dbReference type="ARBA" id="ARBA00010139"/>
    </source>
</evidence>
<dbReference type="InterPro" id="IPR036188">
    <property type="entry name" value="FAD/NAD-bd_sf"/>
</dbReference>
<proteinExistence type="inferred from homology"/>
<protein>
    <submittedName>
        <fullName evidence="6">Flavin-containing monooxygenase</fullName>
        <ecNumber evidence="6">1.14.13.-</ecNumber>
    </submittedName>
</protein>
<sequence>MNDTSSGQVCKLDALVVGAGFGGIYMLHKLRNDMGLDAIGLDKAGGVGGTWFWNKYPGALSDTEAPFYQYSFDRELYEQTRWTSKYVRQPEILAYLNGVVDRYALRQHIELETTVTAAGFDEATATWTVETDRGVTYECRFLINSLGLLSAINIPEFPGIDRFAGRVVHTAAWPEDLDVSGKRVGVIGNGSTGNQVITATAPIVAHLTSFQRTPQYSVPAGNRELSPEVLQAYRDNFEANWEQVRNSTVAMGFVESEVATFSVSAEERERIYQRAWDEGGGFRFMFETFNDVATDAAANEEAAAFIRRKIREIVSDPETARKLTPHGLYARRPLCDSGYYETFNRPNVSLERIDENPITHLTEKGVVTADGRLHELDVLILATGFDAVEGNYRRIDIRGLGGQRLADHWADGPSGYLGMVTSGFPNMFMVLGPQGPFVNNPPMIEAEVDWIADLIGHVMNGDARWIDVRQESESAWLETCSEVAHQTLFPKVSSWIFGGNAPGGKETVLFFLGGLKDFREALAREADQGYPSFRSDVAALSSV</sequence>
<dbReference type="Gene3D" id="3.50.50.60">
    <property type="entry name" value="FAD/NAD(P)-binding domain"/>
    <property type="match status" value="2"/>
</dbReference>
<dbReference type="EMBL" id="JBHUOF010000019">
    <property type="protein sequence ID" value="MFD2800632.1"/>
    <property type="molecule type" value="Genomic_DNA"/>
</dbReference>
<dbReference type="Proteomes" id="UP001597478">
    <property type="component" value="Unassembled WGS sequence"/>
</dbReference>
<dbReference type="PANTHER" id="PTHR43098">
    <property type="entry name" value="L-ORNITHINE N(5)-MONOOXYGENASE-RELATED"/>
    <property type="match status" value="1"/>
</dbReference>
<evidence type="ECO:0000313" key="7">
    <source>
        <dbReference type="Proteomes" id="UP001597478"/>
    </source>
</evidence>
<dbReference type="Pfam" id="PF00743">
    <property type="entry name" value="FMO-like"/>
    <property type="match status" value="1"/>
</dbReference>
<evidence type="ECO:0000256" key="4">
    <source>
        <dbReference type="ARBA" id="ARBA00022857"/>
    </source>
</evidence>
<evidence type="ECO:0000256" key="2">
    <source>
        <dbReference type="ARBA" id="ARBA00022630"/>
    </source>
</evidence>
<evidence type="ECO:0000256" key="5">
    <source>
        <dbReference type="ARBA" id="ARBA00023002"/>
    </source>
</evidence>
<keyword evidence="4" id="KW-0521">NADP</keyword>
<dbReference type="GO" id="GO:0004497">
    <property type="term" value="F:monooxygenase activity"/>
    <property type="evidence" value="ECO:0007669"/>
    <property type="project" value="UniProtKB-KW"/>
</dbReference>
<reference evidence="7" key="1">
    <citation type="journal article" date="2019" name="Int. J. Syst. Evol. Microbiol.">
        <title>The Global Catalogue of Microorganisms (GCM) 10K type strain sequencing project: providing services to taxonomists for standard genome sequencing and annotation.</title>
        <authorList>
            <consortium name="The Broad Institute Genomics Platform"/>
            <consortium name="The Broad Institute Genome Sequencing Center for Infectious Disease"/>
            <person name="Wu L."/>
            <person name="Ma J."/>
        </authorList>
    </citation>
    <scope>NUCLEOTIDE SEQUENCE [LARGE SCALE GENOMIC DNA]</scope>
    <source>
        <strain evidence="7">IBRC-M 10906</strain>
    </source>
</reference>
<accession>A0ABW5WC24</accession>
<dbReference type="SUPFAM" id="SSF51905">
    <property type="entry name" value="FAD/NAD(P)-binding domain"/>
    <property type="match status" value="2"/>
</dbReference>